<dbReference type="EMBL" id="GGMS01009033">
    <property type="protein sequence ID" value="MBY78236.1"/>
    <property type="molecule type" value="Transcribed_RNA"/>
</dbReference>
<dbReference type="RefSeq" id="XP_025425236.1">
    <property type="nucleotide sequence ID" value="XM_025569451.1"/>
</dbReference>
<accession>A0A2S2QKG7</accession>
<reference evidence="1" key="1">
    <citation type="submission" date="2018-04" db="EMBL/GenBank/DDBJ databases">
        <title>Transcriptome assembly of Sipha flava.</title>
        <authorList>
            <person name="Scully E.D."/>
            <person name="Geib S.M."/>
            <person name="Palmer N.A."/>
            <person name="Koch K."/>
            <person name="Bradshaw J."/>
            <person name="Heng-Moss T."/>
            <person name="Sarath G."/>
        </authorList>
    </citation>
    <scope>NUCLEOTIDE SEQUENCE</scope>
</reference>
<gene>
    <name evidence="3" type="primary">LOC112694087</name>
    <name evidence="1" type="ORF">g.96716</name>
</gene>
<dbReference type="PANTHER" id="PTHR45749:SF21">
    <property type="entry name" value="DUF4371 DOMAIN-CONTAINING PROTEIN"/>
    <property type="match status" value="1"/>
</dbReference>
<evidence type="ECO:0000313" key="3">
    <source>
        <dbReference type="RefSeq" id="XP_025425236.1"/>
    </source>
</evidence>
<dbReference type="GeneID" id="112694087"/>
<reference evidence="3" key="2">
    <citation type="submission" date="2025-04" db="UniProtKB">
        <authorList>
            <consortium name="RefSeq"/>
        </authorList>
    </citation>
    <scope>IDENTIFICATION</scope>
    <source>
        <tissue evidence="3">Whole body</tissue>
    </source>
</reference>
<proteinExistence type="predicted"/>
<dbReference type="AlphaFoldDB" id="A0A2S2QKG7"/>
<name>A0A2S2QKG7_9HEMI</name>
<evidence type="ECO:0000313" key="2">
    <source>
        <dbReference type="Proteomes" id="UP000694846"/>
    </source>
</evidence>
<dbReference type="Proteomes" id="UP000694846">
    <property type="component" value="Unplaced"/>
</dbReference>
<dbReference type="PANTHER" id="PTHR45749">
    <property type="match status" value="1"/>
</dbReference>
<organism evidence="1">
    <name type="scientific">Sipha flava</name>
    <name type="common">yellow sugarcane aphid</name>
    <dbReference type="NCBI Taxonomy" id="143950"/>
    <lineage>
        <taxon>Eukaryota</taxon>
        <taxon>Metazoa</taxon>
        <taxon>Ecdysozoa</taxon>
        <taxon>Arthropoda</taxon>
        <taxon>Hexapoda</taxon>
        <taxon>Insecta</taxon>
        <taxon>Pterygota</taxon>
        <taxon>Neoptera</taxon>
        <taxon>Paraneoptera</taxon>
        <taxon>Hemiptera</taxon>
        <taxon>Sternorrhyncha</taxon>
        <taxon>Aphidomorpha</taxon>
        <taxon>Aphidoidea</taxon>
        <taxon>Aphididae</taxon>
        <taxon>Sipha</taxon>
    </lineage>
</organism>
<protein>
    <submittedName>
        <fullName evidence="3">Uncharacterized protein LOC112694087</fullName>
    </submittedName>
</protein>
<evidence type="ECO:0000313" key="1">
    <source>
        <dbReference type="EMBL" id="MBY78236.1"/>
    </source>
</evidence>
<keyword evidence="2" id="KW-1185">Reference proteome</keyword>
<sequence>MFCCFKLDKILQNLDNFIEMLKLIGEYHGPLINYLNKVWSSTRNRLTFLSHKSQNSLLKIMENQDQSSIVKELKDSGLFAIIIDTTTDIANIQQFTFVVRYIYEGKSYEGLLCLEAATDATIKGMFDTFRCITDNYQIN</sequence>
<dbReference type="OrthoDB" id="6620640at2759"/>